<evidence type="ECO:0000256" key="1">
    <source>
        <dbReference type="ARBA" id="ARBA00022491"/>
    </source>
</evidence>
<keyword evidence="1" id="KW-0678">Repressor</keyword>
<dbReference type="InterPro" id="IPR001647">
    <property type="entry name" value="HTH_TetR"/>
</dbReference>
<dbReference type="SUPFAM" id="SSF46689">
    <property type="entry name" value="Homeodomain-like"/>
    <property type="match status" value="1"/>
</dbReference>
<keyword evidence="3 5" id="KW-0238">DNA-binding</keyword>
<dbReference type="Gene3D" id="1.10.357.10">
    <property type="entry name" value="Tetracycline Repressor, domain 2"/>
    <property type="match status" value="1"/>
</dbReference>
<feature type="DNA-binding region" description="H-T-H motif" evidence="5">
    <location>
        <begin position="26"/>
        <end position="45"/>
    </location>
</feature>
<dbReference type="GO" id="GO:0003700">
    <property type="term" value="F:DNA-binding transcription factor activity"/>
    <property type="evidence" value="ECO:0007669"/>
    <property type="project" value="TreeGrafter"/>
</dbReference>
<keyword evidence="4" id="KW-0804">Transcription</keyword>
<dbReference type="EMBL" id="DXGC01000017">
    <property type="protein sequence ID" value="HIW90443.1"/>
    <property type="molecule type" value="Genomic_DNA"/>
</dbReference>
<comment type="caution">
    <text evidence="7">The sequence shown here is derived from an EMBL/GenBank/DDBJ whole genome shotgun (WGS) entry which is preliminary data.</text>
</comment>
<evidence type="ECO:0000256" key="3">
    <source>
        <dbReference type="ARBA" id="ARBA00023125"/>
    </source>
</evidence>
<dbReference type="InterPro" id="IPR039538">
    <property type="entry name" value="BetI_C"/>
</dbReference>
<gene>
    <name evidence="7" type="ORF">H9870_02080</name>
</gene>
<reference evidence="7" key="1">
    <citation type="journal article" date="2021" name="PeerJ">
        <title>Extensive microbial diversity within the chicken gut microbiome revealed by metagenomics and culture.</title>
        <authorList>
            <person name="Gilroy R."/>
            <person name="Ravi A."/>
            <person name="Getino M."/>
            <person name="Pursley I."/>
            <person name="Horton D.L."/>
            <person name="Alikhan N.F."/>
            <person name="Baker D."/>
            <person name="Gharbi K."/>
            <person name="Hall N."/>
            <person name="Watson M."/>
            <person name="Adriaenssens E.M."/>
            <person name="Foster-Nyarko E."/>
            <person name="Jarju S."/>
            <person name="Secka A."/>
            <person name="Antonio M."/>
            <person name="Oren A."/>
            <person name="Chaudhuri R.R."/>
            <person name="La Ragione R."/>
            <person name="Hildebrand F."/>
            <person name="Pallen M.J."/>
        </authorList>
    </citation>
    <scope>NUCLEOTIDE SEQUENCE</scope>
    <source>
        <strain evidence="7">CHK32-1732</strain>
    </source>
</reference>
<dbReference type="SUPFAM" id="SSF48498">
    <property type="entry name" value="Tetracyclin repressor-like, C-terminal domain"/>
    <property type="match status" value="1"/>
</dbReference>
<dbReference type="InterPro" id="IPR036271">
    <property type="entry name" value="Tet_transcr_reg_TetR-rel_C_sf"/>
</dbReference>
<accession>A0A9D1RNT0</accession>
<evidence type="ECO:0000256" key="5">
    <source>
        <dbReference type="PROSITE-ProRule" id="PRU00335"/>
    </source>
</evidence>
<dbReference type="PANTHER" id="PTHR30055:SF219">
    <property type="entry name" value="TRANSCRIPTIONAL REGULATORY PROTEIN"/>
    <property type="match status" value="1"/>
</dbReference>
<dbReference type="InterPro" id="IPR050109">
    <property type="entry name" value="HTH-type_TetR-like_transc_reg"/>
</dbReference>
<evidence type="ECO:0000256" key="4">
    <source>
        <dbReference type="ARBA" id="ARBA00023163"/>
    </source>
</evidence>
<protein>
    <submittedName>
        <fullName evidence="7">TetR/AcrR family transcriptional regulator</fullName>
    </submittedName>
</protein>
<organism evidence="7 8">
    <name type="scientific">Candidatus Corynebacterium avicola</name>
    <dbReference type="NCBI Taxonomy" id="2838527"/>
    <lineage>
        <taxon>Bacteria</taxon>
        <taxon>Bacillati</taxon>
        <taxon>Actinomycetota</taxon>
        <taxon>Actinomycetes</taxon>
        <taxon>Mycobacteriales</taxon>
        <taxon>Corynebacteriaceae</taxon>
        <taxon>Corynebacterium</taxon>
    </lineage>
</organism>
<evidence type="ECO:0000256" key="2">
    <source>
        <dbReference type="ARBA" id="ARBA00023015"/>
    </source>
</evidence>
<dbReference type="Proteomes" id="UP000824190">
    <property type="component" value="Unassembled WGS sequence"/>
</dbReference>
<dbReference type="GO" id="GO:0000976">
    <property type="term" value="F:transcription cis-regulatory region binding"/>
    <property type="evidence" value="ECO:0007669"/>
    <property type="project" value="TreeGrafter"/>
</dbReference>
<dbReference type="PANTHER" id="PTHR30055">
    <property type="entry name" value="HTH-TYPE TRANSCRIPTIONAL REGULATOR RUTR"/>
    <property type="match status" value="1"/>
</dbReference>
<feature type="domain" description="HTH tetR-type" evidence="6">
    <location>
        <begin position="3"/>
        <end position="63"/>
    </location>
</feature>
<reference evidence="7" key="2">
    <citation type="submission" date="2021-04" db="EMBL/GenBank/DDBJ databases">
        <authorList>
            <person name="Gilroy R."/>
        </authorList>
    </citation>
    <scope>NUCLEOTIDE SEQUENCE</scope>
    <source>
        <strain evidence="7">CHK32-1732</strain>
    </source>
</reference>
<dbReference type="Pfam" id="PF00440">
    <property type="entry name" value="TetR_N"/>
    <property type="match status" value="1"/>
</dbReference>
<evidence type="ECO:0000259" key="6">
    <source>
        <dbReference type="PROSITE" id="PS50977"/>
    </source>
</evidence>
<dbReference type="PRINTS" id="PR00455">
    <property type="entry name" value="HTHTETR"/>
</dbReference>
<keyword evidence="2" id="KW-0805">Transcription regulation</keyword>
<dbReference type="PROSITE" id="PS50977">
    <property type="entry name" value="HTH_TETR_2"/>
    <property type="match status" value="1"/>
</dbReference>
<dbReference type="InterPro" id="IPR009057">
    <property type="entry name" value="Homeodomain-like_sf"/>
</dbReference>
<dbReference type="AlphaFoldDB" id="A0A9D1RNT0"/>
<evidence type="ECO:0000313" key="8">
    <source>
        <dbReference type="Proteomes" id="UP000824190"/>
    </source>
</evidence>
<sequence>MKVDNRTALLDSARSCLEERGYARTSARDVATRAGVSLAAIGYHFRTLDALLVEAIRAGVEDWSSVLDEALDVVAEKAHKTPRDRLSVTWDAIIGTFDGHRGALAASFELMAVARQDPDVTVRLEESLVDARRGLASQLYGIDATVEPDRADQLGAAAYAMVSGLAVQWLVDPQALPSGEALVGAANSLGYFL</sequence>
<dbReference type="Pfam" id="PF13977">
    <property type="entry name" value="TetR_C_6"/>
    <property type="match status" value="1"/>
</dbReference>
<proteinExistence type="predicted"/>
<evidence type="ECO:0000313" key="7">
    <source>
        <dbReference type="EMBL" id="HIW90443.1"/>
    </source>
</evidence>
<name>A0A9D1RNT0_9CORY</name>